<organism evidence="2 3">
    <name type="scientific">Vulcanisaeta souniana JCM 11219</name>
    <dbReference type="NCBI Taxonomy" id="1293586"/>
    <lineage>
        <taxon>Archaea</taxon>
        <taxon>Thermoproteota</taxon>
        <taxon>Thermoprotei</taxon>
        <taxon>Thermoproteales</taxon>
        <taxon>Thermoproteaceae</taxon>
        <taxon>Vulcanisaeta</taxon>
    </lineage>
</organism>
<sequence length="60" mass="7046">MIFNMNSLDTINEALVLIGRARMNRTNCRETLDALWELLINLDFELRHNHDMPISYALVN</sequence>
<reference evidence="2" key="2">
    <citation type="submission" date="2020-09" db="EMBL/GenBank/DDBJ databases">
        <authorList>
            <person name="Sun Q."/>
            <person name="Ohkuma M."/>
        </authorList>
    </citation>
    <scope>NUCLEOTIDE SEQUENCE</scope>
    <source>
        <strain evidence="2">JCM 11219</strain>
    </source>
</reference>
<evidence type="ECO:0000313" key="3">
    <source>
        <dbReference type="Proteomes" id="UP000657075"/>
    </source>
</evidence>
<gene>
    <name evidence="2" type="ORF">GCM10007112_18530</name>
    <name evidence="1" type="ORF">Vsou_18870</name>
</gene>
<evidence type="ECO:0000313" key="2">
    <source>
        <dbReference type="EMBL" id="GGI82082.1"/>
    </source>
</evidence>
<dbReference type="EMBL" id="AP026830">
    <property type="protein sequence ID" value="BDR92794.1"/>
    <property type="molecule type" value="Genomic_DNA"/>
</dbReference>
<evidence type="ECO:0000313" key="1">
    <source>
        <dbReference type="EMBL" id="BDR92794.1"/>
    </source>
</evidence>
<keyword evidence="4" id="KW-1185">Reference proteome</keyword>
<dbReference type="EMBL" id="BMNM01000008">
    <property type="protein sequence ID" value="GGI82082.1"/>
    <property type="molecule type" value="Genomic_DNA"/>
</dbReference>
<dbReference type="Proteomes" id="UP000657075">
    <property type="component" value="Unassembled WGS sequence"/>
</dbReference>
<dbReference type="AlphaFoldDB" id="A0A830E328"/>
<reference evidence="2" key="1">
    <citation type="journal article" date="2014" name="Int. J. Syst. Evol. Microbiol.">
        <title>Complete genome sequence of Corynebacterium casei LMG S-19264T (=DSM 44701T), isolated from a smear-ripened cheese.</title>
        <authorList>
            <consortium name="US DOE Joint Genome Institute (JGI-PGF)"/>
            <person name="Walter F."/>
            <person name="Albersmeier A."/>
            <person name="Kalinowski J."/>
            <person name="Ruckert C."/>
        </authorList>
    </citation>
    <scope>NUCLEOTIDE SEQUENCE</scope>
    <source>
        <strain evidence="2">JCM 11219</strain>
    </source>
</reference>
<reference evidence="1" key="4">
    <citation type="journal article" date="2023" name="Microbiol. Resour. Announc.">
        <title>Complete Genome Sequence of Vulcanisaeta souniana Strain IC-059, a Hyperthermophilic Archaeon Isolated from Hot Spring Water in Japan.</title>
        <authorList>
            <person name="Kato S."/>
            <person name="Itoh T."/>
            <person name="Wu L."/>
            <person name="Ma J."/>
            <person name="Ohkuma M."/>
        </authorList>
    </citation>
    <scope>NUCLEOTIDE SEQUENCE</scope>
    <source>
        <strain evidence="1">JCM 11219</strain>
    </source>
</reference>
<dbReference type="Proteomes" id="UP001060771">
    <property type="component" value="Chromosome"/>
</dbReference>
<reference evidence="4" key="3">
    <citation type="submission" date="2022-09" db="EMBL/GenBank/DDBJ databases">
        <title>Complete genome sequence of Vulcanisaeta souniana.</title>
        <authorList>
            <person name="Kato S."/>
            <person name="Itoh T."/>
            <person name="Ohkuma M."/>
        </authorList>
    </citation>
    <scope>NUCLEOTIDE SEQUENCE [LARGE SCALE GENOMIC DNA]</scope>
    <source>
        <strain evidence="4">JCM 11219</strain>
    </source>
</reference>
<protein>
    <submittedName>
        <fullName evidence="2">Uncharacterized protein</fullName>
    </submittedName>
</protein>
<name>A0A830E328_9CREN</name>
<accession>A0A830E328</accession>
<evidence type="ECO:0000313" key="4">
    <source>
        <dbReference type="Proteomes" id="UP001060771"/>
    </source>
</evidence>
<proteinExistence type="predicted"/>